<name>A0A6I3IFN6_9MICO</name>
<comment type="caution">
    <text evidence="3">The sequence shown here is derived from an EMBL/GenBank/DDBJ whole genome shotgun (WGS) entry which is preliminary data.</text>
</comment>
<dbReference type="RefSeq" id="WP_154593799.1">
    <property type="nucleotide sequence ID" value="NZ_CP171001.1"/>
</dbReference>
<gene>
    <name evidence="3" type="ORF">GGG17_11220</name>
</gene>
<organism evidence="3 4">
    <name type="scientific">Arsenicicoccus cauae</name>
    <dbReference type="NCBI Taxonomy" id="2663847"/>
    <lineage>
        <taxon>Bacteria</taxon>
        <taxon>Bacillati</taxon>
        <taxon>Actinomycetota</taxon>
        <taxon>Actinomycetes</taxon>
        <taxon>Micrococcales</taxon>
        <taxon>Intrasporangiaceae</taxon>
        <taxon>Arsenicicoccus</taxon>
    </lineage>
</organism>
<dbReference type="Proteomes" id="UP000431092">
    <property type="component" value="Unassembled WGS sequence"/>
</dbReference>
<evidence type="ECO:0000313" key="3">
    <source>
        <dbReference type="EMBL" id="MTB72527.1"/>
    </source>
</evidence>
<evidence type="ECO:0000313" key="4">
    <source>
        <dbReference type="Proteomes" id="UP000431092"/>
    </source>
</evidence>
<reference evidence="3 4" key="1">
    <citation type="submission" date="2019-11" db="EMBL/GenBank/DDBJ databases">
        <title>Whole genome sequencing identifies a novel species of the genus Arsenicicoccus isolated from human blood.</title>
        <authorList>
            <person name="Jeong J.H."/>
            <person name="Kweon O.J."/>
            <person name="Kim H.R."/>
            <person name="Kim T.-H."/>
            <person name="Ha S.-M."/>
            <person name="Lee M.-K."/>
        </authorList>
    </citation>
    <scope>NUCLEOTIDE SEQUENCE [LARGE SCALE GENOMIC DNA]</scope>
    <source>
        <strain evidence="3 4">MKL-02</strain>
    </source>
</reference>
<proteinExistence type="predicted"/>
<keyword evidence="4" id="KW-1185">Reference proteome</keyword>
<keyword evidence="2" id="KW-0812">Transmembrane</keyword>
<protein>
    <submittedName>
        <fullName evidence="3">Uncharacterized protein</fullName>
    </submittedName>
</protein>
<dbReference type="EMBL" id="WLVL01000039">
    <property type="protein sequence ID" value="MTB72527.1"/>
    <property type="molecule type" value="Genomic_DNA"/>
</dbReference>
<evidence type="ECO:0000256" key="2">
    <source>
        <dbReference type="SAM" id="Phobius"/>
    </source>
</evidence>
<feature type="transmembrane region" description="Helical" evidence="2">
    <location>
        <begin position="61"/>
        <end position="80"/>
    </location>
</feature>
<feature type="transmembrane region" description="Helical" evidence="2">
    <location>
        <begin position="30"/>
        <end position="49"/>
    </location>
</feature>
<evidence type="ECO:0000256" key="1">
    <source>
        <dbReference type="SAM" id="MobiDB-lite"/>
    </source>
</evidence>
<dbReference type="AlphaFoldDB" id="A0A6I3IFN6"/>
<keyword evidence="2" id="KW-0472">Membrane</keyword>
<keyword evidence="2" id="KW-1133">Transmembrane helix</keyword>
<accession>A0A6I3IFN6</accession>
<feature type="compositionally biased region" description="Low complexity" evidence="1">
    <location>
        <begin position="1"/>
        <end position="15"/>
    </location>
</feature>
<feature type="region of interest" description="Disordered" evidence="1">
    <location>
        <begin position="1"/>
        <end position="20"/>
    </location>
</feature>
<sequence length="102" mass="10774">MSTSSSAAQPADDSPGTGRHKAGAFDIRNFIGYLLGLYGLVLTLMGLFGDKELDKTGGVNANLWTGVALLVVACGFMAWARLRPIVVPDHSDTEGMDRPVGH</sequence>